<evidence type="ECO:0000313" key="2">
    <source>
        <dbReference type="Proteomes" id="UP000004994"/>
    </source>
</evidence>
<proteinExistence type="predicted"/>
<organism evidence="1">
    <name type="scientific">Solanum lycopersicum</name>
    <name type="common">Tomato</name>
    <name type="synonym">Lycopersicon esculentum</name>
    <dbReference type="NCBI Taxonomy" id="4081"/>
    <lineage>
        <taxon>Eukaryota</taxon>
        <taxon>Viridiplantae</taxon>
        <taxon>Streptophyta</taxon>
        <taxon>Embryophyta</taxon>
        <taxon>Tracheophyta</taxon>
        <taxon>Spermatophyta</taxon>
        <taxon>Magnoliopsida</taxon>
        <taxon>eudicotyledons</taxon>
        <taxon>Gunneridae</taxon>
        <taxon>Pentapetalae</taxon>
        <taxon>asterids</taxon>
        <taxon>lamiids</taxon>
        <taxon>Solanales</taxon>
        <taxon>Solanaceae</taxon>
        <taxon>Solanoideae</taxon>
        <taxon>Solaneae</taxon>
        <taxon>Solanum</taxon>
        <taxon>Solanum subgen. Lycopersicon</taxon>
    </lineage>
</organism>
<dbReference type="Gramene" id="Solyc01g104431.1.1">
    <property type="protein sequence ID" value="Solyc01g104431.1.1"/>
    <property type="gene ID" value="Solyc01g104431.1"/>
</dbReference>
<keyword evidence="2" id="KW-1185">Reference proteome</keyword>
<protein>
    <submittedName>
        <fullName evidence="1">Uncharacterized protein</fullName>
    </submittedName>
</protein>
<dbReference type="AlphaFoldDB" id="A0A3Q7EQD9"/>
<sequence>MGVGIWGYLNADFSSVTYQVSPCQIASFDFLSDMTLKCLNKLDKIVFDKLILVIMVLRNVMVNLKNKVIIPTVYEI</sequence>
<name>A0A3Q7EQD9_SOLLC</name>
<dbReference type="EnsemblPlants" id="Solyc01g104431.1.1">
    <property type="protein sequence ID" value="Solyc01g104431.1.1"/>
    <property type="gene ID" value="Solyc01g104431.1"/>
</dbReference>
<dbReference type="InParanoid" id="A0A3Q7EQD9"/>
<dbReference type="Proteomes" id="UP000004994">
    <property type="component" value="Chromosome 1"/>
</dbReference>
<accession>A0A3Q7EQD9</accession>
<evidence type="ECO:0000313" key="1">
    <source>
        <dbReference type="EnsemblPlants" id="Solyc01g104431.1.1"/>
    </source>
</evidence>
<reference evidence="1" key="2">
    <citation type="submission" date="2019-01" db="UniProtKB">
        <authorList>
            <consortium name="EnsemblPlants"/>
        </authorList>
    </citation>
    <scope>IDENTIFICATION</scope>
    <source>
        <strain evidence="1">cv. Heinz 1706</strain>
    </source>
</reference>
<reference evidence="1" key="1">
    <citation type="journal article" date="2012" name="Nature">
        <title>The tomato genome sequence provides insights into fleshy fruit evolution.</title>
        <authorList>
            <consortium name="Tomato Genome Consortium"/>
        </authorList>
    </citation>
    <scope>NUCLEOTIDE SEQUENCE [LARGE SCALE GENOMIC DNA]</scope>
    <source>
        <strain evidence="1">cv. Heinz 1706</strain>
    </source>
</reference>